<comment type="catalytic activity">
    <reaction evidence="6">
        <text>D-glucose + ATP = D-glucose 6-phosphate + ADP + H(+)</text>
        <dbReference type="Rhea" id="RHEA:17825"/>
        <dbReference type="ChEBI" id="CHEBI:4167"/>
        <dbReference type="ChEBI" id="CHEBI:15378"/>
        <dbReference type="ChEBI" id="CHEBI:30616"/>
        <dbReference type="ChEBI" id="CHEBI:61548"/>
        <dbReference type="ChEBI" id="CHEBI:456216"/>
        <dbReference type="EC" id="2.7.1.1"/>
    </reaction>
    <physiologicalReaction direction="left-to-right" evidence="6">
        <dbReference type="Rhea" id="RHEA:17826"/>
    </physiologicalReaction>
</comment>
<dbReference type="AlphaFoldDB" id="A0A915KU07"/>
<dbReference type="Pfam" id="PF00349">
    <property type="entry name" value="Hexokinase_1"/>
    <property type="match status" value="1"/>
</dbReference>
<evidence type="ECO:0000259" key="8">
    <source>
        <dbReference type="Pfam" id="PF00349"/>
    </source>
</evidence>
<keyword evidence="7" id="KW-0067">ATP-binding</keyword>
<keyword evidence="9" id="KW-1185">Reference proteome</keyword>
<dbReference type="InterPro" id="IPR043129">
    <property type="entry name" value="ATPase_NBD"/>
</dbReference>
<evidence type="ECO:0000313" key="9">
    <source>
        <dbReference type="Proteomes" id="UP000887565"/>
    </source>
</evidence>
<dbReference type="GO" id="GO:0004340">
    <property type="term" value="F:glucokinase activity"/>
    <property type="evidence" value="ECO:0007669"/>
    <property type="project" value="TreeGrafter"/>
</dbReference>
<keyword evidence="3 7" id="KW-0324">Glycolysis</keyword>
<keyword evidence="7" id="KW-0547">Nucleotide-binding</keyword>
<evidence type="ECO:0000256" key="3">
    <source>
        <dbReference type="ARBA" id="ARBA00023152"/>
    </source>
</evidence>
<keyword evidence="7" id="KW-0418">Kinase</keyword>
<evidence type="ECO:0000256" key="7">
    <source>
        <dbReference type="RuleBase" id="RU362007"/>
    </source>
</evidence>
<dbReference type="Gene3D" id="3.30.420.40">
    <property type="match status" value="1"/>
</dbReference>
<dbReference type="InterPro" id="IPR022672">
    <property type="entry name" value="Hexokinase_N"/>
</dbReference>
<evidence type="ECO:0000313" key="10">
    <source>
        <dbReference type="WBParaSite" id="nRc.2.0.1.t41617-RA"/>
    </source>
</evidence>
<organism evidence="9 10">
    <name type="scientific">Romanomermis culicivorax</name>
    <name type="common">Nematode worm</name>
    <dbReference type="NCBI Taxonomy" id="13658"/>
    <lineage>
        <taxon>Eukaryota</taxon>
        <taxon>Metazoa</taxon>
        <taxon>Ecdysozoa</taxon>
        <taxon>Nematoda</taxon>
        <taxon>Enoplea</taxon>
        <taxon>Dorylaimia</taxon>
        <taxon>Mermithida</taxon>
        <taxon>Mermithoidea</taxon>
        <taxon>Mermithidae</taxon>
        <taxon>Romanomermis</taxon>
    </lineage>
</organism>
<dbReference type="OMA" id="RLINWTK"/>
<dbReference type="PANTHER" id="PTHR19443:SF16">
    <property type="entry name" value="HEXOKINASE TYPE 1-RELATED"/>
    <property type="match status" value="1"/>
</dbReference>
<evidence type="ECO:0000256" key="1">
    <source>
        <dbReference type="ARBA" id="ARBA00004888"/>
    </source>
</evidence>
<dbReference type="GO" id="GO:0006096">
    <property type="term" value="P:glycolytic process"/>
    <property type="evidence" value="ECO:0007669"/>
    <property type="project" value="UniProtKB-KW"/>
</dbReference>
<dbReference type="GO" id="GO:0006006">
    <property type="term" value="P:glucose metabolic process"/>
    <property type="evidence" value="ECO:0007669"/>
    <property type="project" value="TreeGrafter"/>
</dbReference>
<protein>
    <recommendedName>
        <fullName evidence="7">Phosphotransferase</fullName>
        <ecNumber evidence="7">2.7.1.-</ecNumber>
    </recommendedName>
</protein>
<dbReference type="SUPFAM" id="SSF53067">
    <property type="entry name" value="Actin-like ATPase domain"/>
    <property type="match status" value="1"/>
</dbReference>
<dbReference type="WBParaSite" id="nRc.2.0.1.t41617-RA">
    <property type="protein sequence ID" value="nRc.2.0.1.t41617-RA"/>
    <property type="gene ID" value="nRc.2.0.1.g41617"/>
</dbReference>
<dbReference type="Proteomes" id="UP000887565">
    <property type="component" value="Unplaced"/>
</dbReference>
<dbReference type="PROSITE" id="PS51748">
    <property type="entry name" value="HEXOKINASE_2"/>
    <property type="match status" value="1"/>
</dbReference>
<dbReference type="GO" id="GO:0005829">
    <property type="term" value="C:cytosol"/>
    <property type="evidence" value="ECO:0007669"/>
    <property type="project" value="TreeGrafter"/>
</dbReference>
<comment type="pathway">
    <text evidence="2">Carbohydrate metabolism; hexose metabolism.</text>
</comment>
<comment type="catalytic activity">
    <reaction evidence="4">
        <text>a D-hexose + ATP = a D-hexose 6-phosphate + ADP + H(+)</text>
        <dbReference type="Rhea" id="RHEA:22740"/>
        <dbReference type="ChEBI" id="CHEBI:4194"/>
        <dbReference type="ChEBI" id="CHEBI:15378"/>
        <dbReference type="ChEBI" id="CHEBI:30616"/>
        <dbReference type="ChEBI" id="CHEBI:229467"/>
        <dbReference type="ChEBI" id="CHEBI:456216"/>
        <dbReference type="EC" id="2.7.1.1"/>
    </reaction>
    <physiologicalReaction direction="left-to-right" evidence="4">
        <dbReference type="Rhea" id="RHEA:22741"/>
    </physiologicalReaction>
</comment>
<evidence type="ECO:0000256" key="2">
    <source>
        <dbReference type="ARBA" id="ARBA00005028"/>
    </source>
</evidence>
<accession>A0A915KU07</accession>
<dbReference type="GO" id="GO:0001678">
    <property type="term" value="P:intracellular glucose homeostasis"/>
    <property type="evidence" value="ECO:0007669"/>
    <property type="project" value="InterPro"/>
</dbReference>
<proteinExistence type="inferred from homology"/>
<dbReference type="GO" id="GO:0005524">
    <property type="term" value="F:ATP binding"/>
    <property type="evidence" value="ECO:0007669"/>
    <property type="project" value="UniProtKB-UniRule"/>
</dbReference>
<dbReference type="InterPro" id="IPR001312">
    <property type="entry name" value="Hexokinase"/>
</dbReference>
<keyword evidence="7" id="KW-0808">Transferase</keyword>
<comment type="catalytic activity">
    <reaction evidence="5">
        <text>D-fructose + ATP = D-fructose 6-phosphate + ADP + H(+)</text>
        <dbReference type="Rhea" id="RHEA:16125"/>
        <dbReference type="ChEBI" id="CHEBI:15378"/>
        <dbReference type="ChEBI" id="CHEBI:30616"/>
        <dbReference type="ChEBI" id="CHEBI:37721"/>
        <dbReference type="ChEBI" id="CHEBI:61527"/>
        <dbReference type="ChEBI" id="CHEBI:456216"/>
        <dbReference type="EC" id="2.7.1.1"/>
    </reaction>
    <physiologicalReaction direction="left-to-right" evidence="5">
        <dbReference type="Rhea" id="RHEA:16126"/>
    </physiologicalReaction>
</comment>
<comment type="pathway">
    <text evidence="1">Carbohydrate degradation; glycolysis; D-glyceraldehyde 3-phosphate and glycerone phosphate from D-glucose: step 1/4.</text>
</comment>
<name>A0A915KU07_ROMCU</name>
<dbReference type="GO" id="GO:0005739">
    <property type="term" value="C:mitochondrion"/>
    <property type="evidence" value="ECO:0007669"/>
    <property type="project" value="TreeGrafter"/>
</dbReference>
<comment type="similarity">
    <text evidence="7">Belongs to the hexokinase family.</text>
</comment>
<reference evidence="10" key="1">
    <citation type="submission" date="2022-11" db="UniProtKB">
        <authorList>
            <consortium name="WormBaseParasite"/>
        </authorList>
    </citation>
    <scope>IDENTIFICATION</scope>
</reference>
<sequence>MRRLKISDQKLSLGFTFSFPCAQDALASGRLINWTKGFKCSDVENQDVVKLLQEAIHRRKVSGRCEIL</sequence>
<evidence type="ECO:0000256" key="5">
    <source>
        <dbReference type="ARBA" id="ARBA00047905"/>
    </source>
</evidence>
<feature type="domain" description="Hexokinase N-terminal" evidence="8">
    <location>
        <begin position="8"/>
        <end position="62"/>
    </location>
</feature>
<dbReference type="PANTHER" id="PTHR19443">
    <property type="entry name" value="HEXOKINASE"/>
    <property type="match status" value="1"/>
</dbReference>
<evidence type="ECO:0000256" key="6">
    <source>
        <dbReference type="ARBA" id="ARBA00048160"/>
    </source>
</evidence>
<evidence type="ECO:0000256" key="4">
    <source>
        <dbReference type="ARBA" id="ARBA00044613"/>
    </source>
</evidence>
<dbReference type="GO" id="GO:0008865">
    <property type="term" value="F:fructokinase activity"/>
    <property type="evidence" value="ECO:0007669"/>
    <property type="project" value="TreeGrafter"/>
</dbReference>
<dbReference type="EC" id="2.7.1.-" evidence="7"/>
<dbReference type="GO" id="GO:0005536">
    <property type="term" value="F:D-glucose binding"/>
    <property type="evidence" value="ECO:0007669"/>
    <property type="project" value="InterPro"/>
</dbReference>